<proteinExistence type="predicted"/>
<dbReference type="PANTHER" id="PTHR30290">
    <property type="entry name" value="PERIPLASMIC BINDING COMPONENT OF ABC TRANSPORTER"/>
    <property type="match status" value="1"/>
</dbReference>
<organism evidence="3 4">
    <name type="scientific">Streptomyces acidicola</name>
    <dbReference type="NCBI Taxonomy" id="2596892"/>
    <lineage>
        <taxon>Bacteria</taxon>
        <taxon>Bacillati</taxon>
        <taxon>Actinomycetota</taxon>
        <taxon>Actinomycetes</taxon>
        <taxon>Kitasatosporales</taxon>
        <taxon>Streptomycetaceae</taxon>
        <taxon>Streptomyces</taxon>
    </lineage>
</organism>
<comment type="caution">
    <text evidence="3">The sequence shown here is derived from an EMBL/GenBank/DDBJ whole genome shotgun (WGS) entry which is preliminary data.</text>
</comment>
<dbReference type="PIRSF" id="PIRSF002741">
    <property type="entry name" value="MppA"/>
    <property type="match status" value="1"/>
</dbReference>
<gene>
    <name evidence="3" type="ORF">FPZ41_16870</name>
</gene>
<dbReference type="InterPro" id="IPR030678">
    <property type="entry name" value="Peptide/Ni-bd"/>
</dbReference>
<dbReference type="Gene3D" id="3.10.105.10">
    <property type="entry name" value="Dipeptide-binding Protein, Domain 3"/>
    <property type="match status" value="1"/>
</dbReference>
<dbReference type="InterPro" id="IPR000914">
    <property type="entry name" value="SBP_5_dom"/>
</dbReference>
<dbReference type="EMBL" id="VMNX01000054">
    <property type="protein sequence ID" value="MPY50143.1"/>
    <property type="molecule type" value="Genomic_DNA"/>
</dbReference>
<accession>A0A5N8WRX5</accession>
<evidence type="ECO:0000256" key="1">
    <source>
        <dbReference type="SAM" id="SignalP"/>
    </source>
</evidence>
<dbReference type="CDD" id="cd08506">
    <property type="entry name" value="PBP2_clavulanate_OppA2"/>
    <property type="match status" value="1"/>
</dbReference>
<dbReference type="SUPFAM" id="SSF53850">
    <property type="entry name" value="Periplasmic binding protein-like II"/>
    <property type="match status" value="1"/>
</dbReference>
<dbReference type="RefSeq" id="WP_152863453.1">
    <property type="nucleotide sequence ID" value="NZ_VMNX01000054.1"/>
</dbReference>
<protein>
    <submittedName>
        <fullName evidence="3">ABC transporter substrate-binding protein</fullName>
    </submittedName>
</protein>
<dbReference type="InterPro" id="IPR039424">
    <property type="entry name" value="SBP_5"/>
</dbReference>
<keyword evidence="1" id="KW-0732">Signal</keyword>
<dbReference type="GO" id="GO:0043190">
    <property type="term" value="C:ATP-binding cassette (ABC) transporter complex"/>
    <property type="evidence" value="ECO:0007669"/>
    <property type="project" value="InterPro"/>
</dbReference>
<evidence type="ECO:0000259" key="2">
    <source>
        <dbReference type="Pfam" id="PF00496"/>
    </source>
</evidence>
<sequence length="587" mass="64033">MLSKRRLAAGAALVVAALVTTTACGGGDGDSDNGSDKGAGYNAGLDKVVNASTKKGGTLKFIGKQDFDSLDPQRSYYGMTWDFMRFFTRTLVTYDTKPGDASNKLVGDLATGPAEVSDDGKTYTYKLRDGLTWEDGSTLTSKDVKYGIERIWATDVITGGTPYLRTTLDPEGEYPGPYKDKSKDKLGLKAIETPDDKTVVFKLPKPNGDFEQFLAMPTGAPVKQSEDTGAKYTNKPFSSGPYKVESRQAGKSLVLVRNTNWKKSSDPLRPALPDKITVTISANLEENDKRLMEGDYDLDVNGTGMTQSGRVSAIQEHKESLDNIQTSFVRYVALVHTAKPFDDANCRKAVFYATDFAGLQQVRGGEVAAGEIANSVFPKSIPGYTDYDPYGVLARKGKPDIAKAKEALKECGQPNGFSTKLTARNNNPGEVDAAEALQEQLGKVGIKVEVDPIDGAQSSSITGSPKVVKERGYGMTMTGWGPDFPTGQGYGQPLFDSRFIFPNGNYNESQIKDKAIDKMFDDAIASTDPAEAKKIYEDMNKRLLDNADWMPFIYEKNISWRGSRLTNVYSSAAYNGRYDYVMLGVTK</sequence>
<evidence type="ECO:0000313" key="3">
    <source>
        <dbReference type="EMBL" id="MPY50143.1"/>
    </source>
</evidence>
<dbReference type="GO" id="GO:0042597">
    <property type="term" value="C:periplasmic space"/>
    <property type="evidence" value="ECO:0007669"/>
    <property type="project" value="UniProtKB-ARBA"/>
</dbReference>
<dbReference type="AlphaFoldDB" id="A0A5N8WRX5"/>
<feature type="chain" id="PRO_5024435900" evidence="1">
    <location>
        <begin position="26"/>
        <end position="587"/>
    </location>
</feature>
<feature type="signal peptide" evidence="1">
    <location>
        <begin position="1"/>
        <end position="25"/>
    </location>
</feature>
<dbReference type="Gene3D" id="3.40.190.10">
    <property type="entry name" value="Periplasmic binding protein-like II"/>
    <property type="match status" value="1"/>
</dbReference>
<dbReference type="PROSITE" id="PS51257">
    <property type="entry name" value="PROKAR_LIPOPROTEIN"/>
    <property type="match status" value="1"/>
</dbReference>
<dbReference type="GO" id="GO:1904680">
    <property type="term" value="F:peptide transmembrane transporter activity"/>
    <property type="evidence" value="ECO:0007669"/>
    <property type="project" value="TreeGrafter"/>
</dbReference>
<name>A0A5N8WRX5_9ACTN</name>
<dbReference type="Proteomes" id="UP000373149">
    <property type="component" value="Unassembled WGS sequence"/>
</dbReference>
<reference evidence="3 4" key="1">
    <citation type="submission" date="2019-09" db="EMBL/GenBank/DDBJ databases">
        <authorList>
            <person name="Duangmal K."/>
            <person name="Teo W.F.A."/>
            <person name="Lipun K."/>
        </authorList>
    </citation>
    <scope>NUCLEOTIDE SEQUENCE [LARGE SCALE GENOMIC DNA]</scope>
    <source>
        <strain evidence="3 4">K1PN6</strain>
    </source>
</reference>
<feature type="domain" description="Solute-binding protein family 5" evidence="2">
    <location>
        <begin position="104"/>
        <end position="497"/>
    </location>
</feature>
<dbReference type="PANTHER" id="PTHR30290:SF83">
    <property type="entry name" value="ABC TRANSPORTER SUBSTRATE-BINDING PROTEIN"/>
    <property type="match status" value="1"/>
</dbReference>
<dbReference type="Pfam" id="PF00496">
    <property type="entry name" value="SBP_bac_5"/>
    <property type="match status" value="1"/>
</dbReference>
<dbReference type="GO" id="GO:0015833">
    <property type="term" value="P:peptide transport"/>
    <property type="evidence" value="ECO:0007669"/>
    <property type="project" value="TreeGrafter"/>
</dbReference>
<evidence type="ECO:0000313" key="4">
    <source>
        <dbReference type="Proteomes" id="UP000373149"/>
    </source>
</evidence>
<keyword evidence="4" id="KW-1185">Reference proteome</keyword>